<accession>A0A7Y9E583</accession>
<dbReference type="GO" id="GO:0022904">
    <property type="term" value="P:respiratory electron transport chain"/>
    <property type="evidence" value="ECO:0007669"/>
    <property type="project" value="InterPro"/>
</dbReference>
<feature type="compositionally biased region" description="Polar residues" evidence="1">
    <location>
        <begin position="219"/>
        <end position="229"/>
    </location>
</feature>
<keyword evidence="2" id="KW-1133">Transmembrane helix</keyword>
<evidence type="ECO:0000313" key="4">
    <source>
        <dbReference type="Proteomes" id="UP000535511"/>
    </source>
</evidence>
<organism evidence="3 4">
    <name type="scientific">Nocardioides panaciterrulae</name>
    <dbReference type="NCBI Taxonomy" id="661492"/>
    <lineage>
        <taxon>Bacteria</taxon>
        <taxon>Bacillati</taxon>
        <taxon>Actinomycetota</taxon>
        <taxon>Actinomycetes</taxon>
        <taxon>Propionibacteriales</taxon>
        <taxon>Nocardioidaceae</taxon>
        <taxon>Nocardioides</taxon>
    </lineage>
</organism>
<name>A0A7Y9E583_9ACTN</name>
<reference evidence="3 4" key="1">
    <citation type="submission" date="2020-07" db="EMBL/GenBank/DDBJ databases">
        <title>Sequencing the genomes of 1000 actinobacteria strains.</title>
        <authorList>
            <person name="Klenk H.-P."/>
        </authorList>
    </citation>
    <scope>NUCLEOTIDE SEQUENCE [LARGE SCALE GENOMIC DNA]</scope>
    <source>
        <strain evidence="3 4">DSM 21350</strain>
    </source>
</reference>
<dbReference type="EMBL" id="JACCBG010000001">
    <property type="protein sequence ID" value="NYD41147.1"/>
    <property type="molecule type" value="Genomic_DNA"/>
</dbReference>
<feature type="region of interest" description="Disordered" evidence="1">
    <location>
        <begin position="209"/>
        <end position="229"/>
    </location>
</feature>
<feature type="transmembrane region" description="Helical" evidence="2">
    <location>
        <begin position="99"/>
        <end position="124"/>
    </location>
</feature>
<dbReference type="GO" id="GO:0004129">
    <property type="term" value="F:cytochrome-c oxidase activity"/>
    <property type="evidence" value="ECO:0007669"/>
    <property type="project" value="InterPro"/>
</dbReference>
<dbReference type="AlphaFoldDB" id="A0A7Y9E583"/>
<comment type="caution">
    <text evidence="3">The sequence shown here is derived from an EMBL/GenBank/DDBJ whole genome shotgun (WGS) entry which is preliminary data.</text>
</comment>
<evidence type="ECO:0000313" key="3">
    <source>
        <dbReference type="EMBL" id="NYD41147.1"/>
    </source>
</evidence>
<keyword evidence="4" id="KW-1185">Reference proteome</keyword>
<sequence length="229" mass="24570">MSTESLVNKEAFAPEEPEDFGERWRTGALLLIVADASFVVALSFAFLYLRGVDTQASFHPGGTGVASLWWPWVVTVVMIASYLAYRAGLEAHEPGRRHFLNGGVAALVGMAVALVLSVVQMLRFPFHVSDNAYSSAVWVLAAANVFHLLATVFLGLGIVIRVHRRVTRGARDWHVRIVGIWFAWVSVASLVGALTVTVANGTVGCPLAPDQPDPGARSVPSSSCSNASR</sequence>
<dbReference type="Gene3D" id="1.20.120.80">
    <property type="entry name" value="Cytochrome c oxidase, subunit III, four-helix bundle"/>
    <property type="match status" value="1"/>
</dbReference>
<keyword evidence="2" id="KW-0812">Transmembrane</keyword>
<dbReference type="Proteomes" id="UP000535511">
    <property type="component" value="Unassembled WGS sequence"/>
</dbReference>
<proteinExistence type="predicted"/>
<evidence type="ECO:0000256" key="1">
    <source>
        <dbReference type="SAM" id="MobiDB-lite"/>
    </source>
</evidence>
<protein>
    <submittedName>
        <fullName evidence="3">Heme/copper-type cytochrome/quinol oxidase subunit 3</fullName>
    </submittedName>
</protein>
<dbReference type="InterPro" id="IPR035973">
    <property type="entry name" value="Cyt_c_oxidase_su3-like_sf"/>
</dbReference>
<feature type="transmembrane region" description="Helical" evidence="2">
    <location>
        <begin position="136"/>
        <end position="160"/>
    </location>
</feature>
<dbReference type="InterPro" id="IPR013833">
    <property type="entry name" value="Cyt_c_oxidase_su3_a-hlx"/>
</dbReference>
<keyword evidence="2" id="KW-0472">Membrane</keyword>
<feature type="transmembrane region" description="Helical" evidence="2">
    <location>
        <begin position="181"/>
        <end position="199"/>
    </location>
</feature>
<dbReference type="GO" id="GO:0016020">
    <property type="term" value="C:membrane"/>
    <property type="evidence" value="ECO:0007669"/>
    <property type="project" value="InterPro"/>
</dbReference>
<dbReference type="RefSeq" id="WP_179662935.1">
    <property type="nucleotide sequence ID" value="NZ_JACCBG010000001.1"/>
</dbReference>
<feature type="transmembrane region" description="Helical" evidence="2">
    <location>
        <begin position="69"/>
        <end position="87"/>
    </location>
</feature>
<gene>
    <name evidence="3" type="ORF">BJZ21_001230</name>
</gene>
<evidence type="ECO:0000256" key="2">
    <source>
        <dbReference type="SAM" id="Phobius"/>
    </source>
</evidence>
<feature type="transmembrane region" description="Helical" evidence="2">
    <location>
        <begin position="28"/>
        <end position="49"/>
    </location>
</feature>
<dbReference type="SUPFAM" id="SSF81452">
    <property type="entry name" value="Cytochrome c oxidase subunit III-like"/>
    <property type="match status" value="1"/>
</dbReference>